<gene>
    <name evidence="2" type="ORF">GGX14DRAFT_405832</name>
</gene>
<feature type="compositionally biased region" description="Gly residues" evidence="1">
    <location>
        <begin position="134"/>
        <end position="148"/>
    </location>
</feature>
<comment type="caution">
    <text evidence="2">The sequence shown here is derived from an EMBL/GenBank/DDBJ whole genome shotgun (WGS) entry which is preliminary data.</text>
</comment>
<feature type="region of interest" description="Disordered" evidence="1">
    <location>
        <begin position="119"/>
        <end position="148"/>
    </location>
</feature>
<sequence>MCQHYNNNNFQDYRFTRGPTSFQQLYKPLDTLVSTKLQFWELVGTWEVSVIFLDFRGCVRSWYFLPTFGYDQWLVKPSLISVTVSVCCRGERRVVSGGMPPATPARCCPAGRLPPPPQLSDFWSPARRDRRGQEGGQQRVGGVVAGGTVGREAGSGKRAAAIGGGHRVICIRRRAGSGAASGENAGMLSGTK</sequence>
<organism evidence="2 3">
    <name type="scientific">Mycena pura</name>
    <dbReference type="NCBI Taxonomy" id="153505"/>
    <lineage>
        <taxon>Eukaryota</taxon>
        <taxon>Fungi</taxon>
        <taxon>Dikarya</taxon>
        <taxon>Basidiomycota</taxon>
        <taxon>Agaricomycotina</taxon>
        <taxon>Agaricomycetes</taxon>
        <taxon>Agaricomycetidae</taxon>
        <taxon>Agaricales</taxon>
        <taxon>Marasmiineae</taxon>
        <taxon>Mycenaceae</taxon>
        <taxon>Mycena</taxon>
    </lineage>
</organism>
<dbReference type="EMBL" id="JARJCW010000112">
    <property type="protein sequence ID" value="KAJ7193062.1"/>
    <property type="molecule type" value="Genomic_DNA"/>
</dbReference>
<name>A0AAD6UT56_9AGAR</name>
<reference evidence="2" key="1">
    <citation type="submission" date="2023-03" db="EMBL/GenBank/DDBJ databases">
        <title>Massive genome expansion in bonnet fungi (Mycena s.s.) driven by repeated elements and novel gene families across ecological guilds.</title>
        <authorList>
            <consortium name="Lawrence Berkeley National Laboratory"/>
            <person name="Harder C.B."/>
            <person name="Miyauchi S."/>
            <person name="Viragh M."/>
            <person name="Kuo A."/>
            <person name="Thoen E."/>
            <person name="Andreopoulos B."/>
            <person name="Lu D."/>
            <person name="Skrede I."/>
            <person name="Drula E."/>
            <person name="Henrissat B."/>
            <person name="Morin E."/>
            <person name="Kohler A."/>
            <person name="Barry K."/>
            <person name="LaButti K."/>
            <person name="Morin E."/>
            <person name="Salamov A."/>
            <person name="Lipzen A."/>
            <person name="Mereny Z."/>
            <person name="Hegedus B."/>
            <person name="Baldrian P."/>
            <person name="Stursova M."/>
            <person name="Weitz H."/>
            <person name="Taylor A."/>
            <person name="Grigoriev I.V."/>
            <person name="Nagy L.G."/>
            <person name="Martin F."/>
            <person name="Kauserud H."/>
        </authorList>
    </citation>
    <scope>NUCLEOTIDE SEQUENCE</scope>
    <source>
        <strain evidence="2">9144</strain>
    </source>
</reference>
<evidence type="ECO:0000256" key="1">
    <source>
        <dbReference type="SAM" id="MobiDB-lite"/>
    </source>
</evidence>
<keyword evidence="3" id="KW-1185">Reference proteome</keyword>
<evidence type="ECO:0000313" key="3">
    <source>
        <dbReference type="Proteomes" id="UP001219525"/>
    </source>
</evidence>
<evidence type="ECO:0000313" key="2">
    <source>
        <dbReference type="EMBL" id="KAJ7193062.1"/>
    </source>
</evidence>
<dbReference type="AlphaFoldDB" id="A0AAD6UT56"/>
<protein>
    <submittedName>
        <fullName evidence="2">Uncharacterized protein</fullName>
    </submittedName>
</protein>
<accession>A0AAD6UT56</accession>
<dbReference type="Proteomes" id="UP001219525">
    <property type="component" value="Unassembled WGS sequence"/>
</dbReference>
<proteinExistence type="predicted"/>